<dbReference type="RefSeq" id="WP_087273618.1">
    <property type="nucleotide sequence ID" value="NZ_CP167995.1"/>
</dbReference>
<dbReference type="SUPFAM" id="SSF53850">
    <property type="entry name" value="Periplasmic binding protein-like II"/>
    <property type="match status" value="1"/>
</dbReference>
<dbReference type="PRINTS" id="PR00039">
    <property type="entry name" value="HTHLYSR"/>
</dbReference>
<keyword evidence="2" id="KW-0805">Transcription regulation</keyword>
<evidence type="ECO:0000256" key="4">
    <source>
        <dbReference type="ARBA" id="ARBA00023163"/>
    </source>
</evidence>
<keyword evidence="4" id="KW-0804">Transcription</keyword>
<dbReference type="Pfam" id="PF03466">
    <property type="entry name" value="LysR_substrate"/>
    <property type="match status" value="1"/>
</dbReference>
<dbReference type="InterPro" id="IPR005119">
    <property type="entry name" value="LysR_subst-bd"/>
</dbReference>
<dbReference type="GO" id="GO:0003700">
    <property type="term" value="F:DNA-binding transcription factor activity"/>
    <property type="evidence" value="ECO:0007669"/>
    <property type="project" value="InterPro"/>
</dbReference>
<dbReference type="FunFam" id="1.10.10.10:FF:000001">
    <property type="entry name" value="LysR family transcriptional regulator"/>
    <property type="match status" value="1"/>
</dbReference>
<keyword evidence="7" id="KW-1185">Reference proteome</keyword>
<evidence type="ECO:0000259" key="5">
    <source>
        <dbReference type="PROSITE" id="PS50931"/>
    </source>
</evidence>
<evidence type="ECO:0000256" key="1">
    <source>
        <dbReference type="ARBA" id="ARBA00009437"/>
    </source>
</evidence>
<organism evidence="6 7">
    <name type="scientific">Pseudomonas caspiana</name>
    <dbReference type="NCBI Taxonomy" id="1451454"/>
    <lineage>
        <taxon>Bacteria</taxon>
        <taxon>Pseudomonadati</taxon>
        <taxon>Pseudomonadota</taxon>
        <taxon>Gammaproteobacteria</taxon>
        <taxon>Pseudomonadales</taxon>
        <taxon>Pseudomonadaceae</taxon>
        <taxon>Pseudomonas</taxon>
    </lineage>
</organism>
<dbReference type="InterPro" id="IPR036390">
    <property type="entry name" value="WH_DNA-bd_sf"/>
</dbReference>
<dbReference type="Gene3D" id="1.10.10.10">
    <property type="entry name" value="Winged helix-like DNA-binding domain superfamily/Winged helix DNA-binding domain"/>
    <property type="match status" value="1"/>
</dbReference>
<sequence length="319" mass="35649">MNLKFLETFVWVARLKSFRLTAEKLFSTQASISSRIAALEDEMGVRLFVRDSKGVSLTSEGLRVLEYAEHIMDTMQSMKAAIKDPRQVRGRIRIGAMDTVIHTWLSPLVTRLMKCYPNLEIELTADTASNLCAQLEKGYQDIIFQTDELRFDSVRNAILTRYPMHWVVPVGSVYDRPYACLEDLSQERIVTFSRNSRPHQDILNMLHSANIVSPRINCVNSASAITRLVRDGFGIGAMPAALVRGELAQGVLTLVNGIPLPSIMDIVASWRTGAGMELVEDIVSLTRDVVAEFDAELPKSFMAQVPTTQADSSSRENRP</sequence>
<evidence type="ECO:0000256" key="3">
    <source>
        <dbReference type="ARBA" id="ARBA00023125"/>
    </source>
</evidence>
<keyword evidence="3" id="KW-0238">DNA-binding</keyword>
<dbReference type="AlphaFoldDB" id="A0A1Y3NUS1"/>
<dbReference type="PANTHER" id="PTHR30126">
    <property type="entry name" value="HTH-TYPE TRANSCRIPTIONAL REGULATOR"/>
    <property type="match status" value="1"/>
</dbReference>
<dbReference type="SUPFAM" id="SSF46785">
    <property type="entry name" value="Winged helix' DNA-binding domain"/>
    <property type="match status" value="1"/>
</dbReference>
<evidence type="ECO:0000313" key="6">
    <source>
        <dbReference type="EMBL" id="OUM71355.1"/>
    </source>
</evidence>
<dbReference type="InterPro" id="IPR000847">
    <property type="entry name" value="LysR_HTH_N"/>
</dbReference>
<dbReference type="PROSITE" id="PS50931">
    <property type="entry name" value="HTH_LYSR"/>
    <property type="match status" value="1"/>
</dbReference>
<comment type="similarity">
    <text evidence="1">Belongs to the LysR transcriptional regulatory family.</text>
</comment>
<evidence type="ECO:0000313" key="7">
    <source>
        <dbReference type="Proteomes" id="UP000195440"/>
    </source>
</evidence>
<dbReference type="EMBL" id="LOHF01000028">
    <property type="protein sequence ID" value="OUM71355.1"/>
    <property type="molecule type" value="Genomic_DNA"/>
</dbReference>
<dbReference type="Gene3D" id="3.40.190.10">
    <property type="entry name" value="Periplasmic binding protein-like II"/>
    <property type="match status" value="2"/>
</dbReference>
<evidence type="ECO:0000256" key="2">
    <source>
        <dbReference type="ARBA" id="ARBA00023015"/>
    </source>
</evidence>
<dbReference type="Pfam" id="PF00126">
    <property type="entry name" value="HTH_1"/>
    <property type="match status" value="1"/>
</dbReference>
<reference evidence="6 7" key="1">
    <citation type="journal article" date="2017" name="Syst. Appl. Microbiol.">
        <title>Pseudomonas caspiana sp. nov., a citrus pathogen in the Pseudomonas syringae phylogenetic group.</title>
        <authorList>
            <person name="Busquets A."/>
            <person name="Gomila M."/>
            <person name="Beiki F."/>
            <person name="Mulet M."/>
            <person name="Rahimian H."/>
            <person name="Garcia-Valdes E."/>
            <person name="Lalucat J."/>
        </authorList>
    </citation>
    <scope>NUCLEOTIDE SEQUENCE [LARGE SCALE GENOMIC DNA]</scope>
    <source>
        <strain evidence="6 7">FBF102</strain>
    </source>
</reference>
<dbReference type="GO" id="GO:0000976">
    <property type="term" value="F:transcription cis-regulatory region binding"/>
    <property type="evidence" value="ECO:0007669"/>
    <property type="project" value="TreeGrafter"/>
</dbReference>
<dbReference type="PANTHER" id="PTHR30126:SF77">
    <property type="entry name" value="TRANSCRIPTIONAL REGULATORY PROTEIN"/>
    <property type="match status" value="1"/>
</dbReference>
<protein>
    <submittedName>
        <fullName evidence="6">LysR family transcriptional regulator</fullName>
    </submittedName>
</protein>
<comment type="caution">
    <text evidence="6">The sequence shown here is derived from an EMBL/GenBank/DDBJ whole genome shotgun (WGS) entry which is preliminary data.</text>
</comment>
<gene>
    <name evidence="6" type="ORF">AUC60_23825</name>
</gene>
<name>A0A1Y3NUS1_9PSED</name>
<feature type="domain" description="HTH lysR-type" evidence="5">
    <location>
        <begin position="1"/>
        <end position="58"/>
    </location>
</feature>
<proteinExistence type="inferred from homology"/>
<dbReference type="CDD" id="cd05466">
    <property type="entry name" value="PBP2_LTTR_substrate"/>
    <property type="match status" value="1"/>
</dbReference>
<accession>A0A1Y3NUS1</accession>
<dbReference type="InterPro" id="IPR036388">
    <property type="entry name" value="WH-like_DNA-bd_sf"/>
</dbReference>
<dbReference type="Proteomes" id="UP000195440">
    <property type="component" value="Unassembled WGS sequence"/>
</dbReference>
<dbReference type="OrthoDB" id="9803735at2"/>